<dbReference type="GO" id="GO:0016301">
    <property type="term" value="F:kinase activity"/>
    <property type="evidence" value="ECO:0007669"/>
    <property type="project" value="UniProtKB-KW"/>
</dbReference>
<feature type="domain" description="Aminoglycoside phosphotransferase" evidence="1">
    <location>
        <begin position="32"/>
        <end position="266"/>
    </location>
</feature>
<comment type="caution">
    <text evidence="2">The sequence shown here is derived from an EMBL/GenBank/DDBJ whole genome shotgun (WGS) entry which is preliminary data.</text>
</comment>
<dbReference type="SUPFAM" id="SSF56112">
    <property type="entry name" value="Protein kinase-like (PK-like)"/>
    <property type="match status" value="1"/>
</dbReference>
<reference evidence="2 3" key="1">
    <citation type="submission" date="2020-10" db="EMBL/GenBank/DDBJ databases">
        <title>Sequencing the genomes of 1000 actinobacteria strains.</title>
        <authorList>
            <person name="Klenk H.-P."/>
        </authorList>
    </citation>
    <scope>NUCLEOTIDE SEQUENCE [LARGE SCALE GENOMIC DNA]</scope>
    <source>
        <strain evidence="2 3">DSM 45157</strain>
    </source>
</reference>
<dbReference type="InterPro" id="IPR051678">
    <property type="entry name" value="AGP_Transferase"/>
</dbReference>
<proteinExistence type="predicted"/>
<dbReference type="CDD" id="cd05155">
    <property type="entry name" value="APH_ChoK_like_1"/>
    <property type="match status" value="1"/>
</dbReference>
<organism evidence="2 3">
    <name type="scientific">Nocardiopsis terrae</name>
    <dbReference type="NCBI Taxonomy" id="372655"/>
    <lineage>
        <taxon>Bacteria</taxon>
        <taxon>Bacillati</taxon>
        <taxon>Actinomycetota</taxon>
        <taxon>Actinomycetes</taxon>
        <taxon>Streptosporangiales</taxon>
        <taxon>Nocardiopsidaceae</taxon>
        <taxon>Nocardiopsis</taxon>
    </lineage>
</organism>
<evidence type="ECO:0000259" key="1">
    <source>
        <dbReference type="Pfam" id="PF01636"/>
    </source>
</evidence>
<gene>
    <name evidence="2" type="ORF">H4W79_004738</name>
</gene>
<dbReference type="Gene3D" id="3.90.1200.10">
    <property type="match status" value="1"/>
</dbReference>
<dbReference type="InterPro" id="IPR011009">
    <property type="entry name" value="Kinase-like_dom_sf"/>
</dbReference>
<protein>
    <submittedName>
        <fullName evidence="2">Aminoglycoside phosphotransferase (APT) family kinase protein</fullName>
    </submittedName>
</protein>
<keyword evidence="2" id="KW-0808">Transferase</keyword>
<dbReference type="EMBL" id="JADBDY010000001">
    <property type="protein sequence ID" value="MBE1460524.1"/>
    <property type="molecule type" value="Genomic_DNA"/>
</dbReference>
<sequence>MRTPPAEVTPTPGLVRRLLREQHPDLAELPVAPLANGWDNVLFGLGEHLCVRMPRRAAAAQLVLNEQRWLPDIAERVGVPVPVPLRTGRPGHGYPWHWSVNPWFGGRAAAEVPPAERGTLVEPLALFLSRLHVPAPRGAPENPVRGVPLRQRDGRVRERLTGLDSPHAAPLLAQWEALVDTPGWSGPPLWLHGDLHPANILVGDGPNGRADLAAVIDFGDLTSGDPATDLALAWLLFEAGDRARLRARLDRLSGIDGDTWKRARAWAVSFASVLATSTDDHPVLAAAGEHTIGQLLAEG</sequence>
<dbReference type="PANTHER" id="PTHR21310">
    <property type="entry name" value="AMINOGLYCOSIDE PHOSPHOTRANSFERASE-RELATED-RELATED"/>
    <property type="match status" value="1"/>
</dbReference>
<dbReference type="PANTHER" id="PTHR21310:SF42">
    <property type="entry name" value="BIFUNCTIONAL AAC_APH"/>
    <property type="match status" value="1"/>
</dbReference>
<keyword evidence="3" id="KW-1185">Reference proteome</keyword>
<evidence type="ECO:0000313" key="2">
    <source>
        <dbReference type="EMBL" id="MBE1460524.1"/>
    </source>
</evidence>
<dbReference type="Pfam" id="PF01636">
    <property type="entry name" value="APH"/>
    <property type="match status" value="1"/>
</dbReference>
<accession>A0ABR9HNB9</accession>
<keyword evidence="2" id="KW-0418">Kinase</keyword>
<dbReference type="Gene3D" id="3.30.200.20">
    <property type="entry name" value="Phosphorylase Kinase, domain 1"/>
    <property type="match status" value="1"/>
</dbReference>
<evidence type="ECO:0000313" key="3">
    <source>
        <dbReference type="Proteomes" id="UP000598217"/>
    </source>
</evidence>
<name>A0ABR9HNB9_9ACTN</name>
<dbReference type="RefSeq" id="WP_191267633.1">
    <property type="nucleotide sequence ID" value="NZ_BMXJ01000001.1"/>
</dbReference>
<dbReference type="Proteomes" id="UP000598217">
    <property type="component" value="Unassembled WGS sequence"/>
</dbReference>
<dbReference type="InterPro" id="IPR002575">
    <property type="entry name" value="Aminoglycoside_PTrfase"/>
</dbReference>